<evidence type="ECO:0000313" key="2">
    <source>
        <dbReference type="EMBL" id="MBB1488461.1"/>
    </source>
</evidence>
<name>A0A839IU46_9GAMM</name>
<dbReference type="AlphaFoldDB" id="A0A839IU46"/>
<dbReference type="RefSeq" id="WP_182810229.1">
    <property type="nucleotide sequence ID" value="NZ_JACJFM010000028.1"/>
</dbReference>
<dbReference type="InterPro" id="IPR026387">
    <property type="entry name" value="OMP_w_GlyGly"/>
</dbReference>
<dbReference type="NCBIfam" id="TIGR04219">
    <property type="entry name" value="OMP_w_GlyGly"/>
    <property type="match status" value="1"/>
</dbReference>
<proteinExistence type="predicted"/>
<organism evidence="2 3">
    <name type="scientific">Oceanospirillum sediminis</name>
    <dbReference type="NCBI Taxonomy" id="2760088"/>
    <lineage>
        <taxon>Bacteria</taxon>
        <taxon>Pseudomonadati</taxon>
        <taxon>Pseudomonadota</taxon>
        <taxon>Gammaproteobacteria</taxon>
        <taxon>Oceanospirillales</taxon>
        <taxon>Oceanospirillaceae</taxon>
        <taxon>Oceanospirillum</taxon>
    </lineage>
</organism>
<accession>A0A839IU46</accession>
<dbReference type="EMBL" id="JACJFM010000028">
    <property type="protein sequence ID" value="MBB1488461.1"/>
    <property type="molecule type" value="Genomic_DNA"/>
</dbReference>
<feature type="chain" id="PRO_5032637540" evidence="1">
    <location>
        <begin position="26"/>
        <end position="252"/>
    </location>
</feature>
<protein>
    <submittedName>
        <fullName evidence="2">TIGR04219 family outer membrane beta-barrel protein</fullName>
    </submittedName>
</protein>
<feature type="signal peptide" evidence="1">
    <location>
        <begin position="1"/>
        <end position="25"/>
    </location>
</feature>
<comment type="caution">
    <text evidence="2">The sequence shown here is derived from an EMBL/GenBank/DDBJ whole genome shotgun (WGS) entry which is preliminary data.</text>
</comment>
<dbReference type="Proteomes" id="UP000565262">
    <property type="component" value="Unassembled WGS sequence"/>
</dbReference>
<keyword evidence="3" id="KW-1185">Reference proteome</keyword>
<evidence type="ECO:0000313" key="3">
    <source>
        <dbReference type="Proteomes" id="UP000565262"/>
    </source>
</evidence>
<evidence type="ECO:0000256" key="1">
    <source>
        <dbReference type="SAM" id="SignalP"/>
    </source>
</evidence>
<keyword evidence="1" id="KW-0732">Signal</keyword>
<reference evidence="2 3" key="1">
    <citation type="submission" date="2020-08" db="EMBL/GenBank/DDBJ databases">
        <title>Oceanospirillum sp. nov. isolated from marine sediment.</title>
        <authorList>
            <person name="Ji X."/>
        </authorList>
    </citation>
    <scope>NUCLEOTIDE SEQUENCE [LARGE SCALE GENOMIC DNA]</scope>
    <source>
        <strain evidence="2 3">D5</strain>
    </source>
</reference>
<sequence>MKTHHLLPILTLSTLSGLISPHASADTLGVYLGSSYWSPSFSGDFKSASSGQGQIGLKKDLGYSSGSANHLYLVLEHPLPMVPELRIDRTNLSETSRNRLERTIEFRDTTYNAGTEVSSEFDLSHTDFTAYYELLDDTLAASLDLGVTLRIFDGEVRIDQEHQKLDAHVPLLYGSGQVRIPGTDFSAGGSMQYINTGDIRLTDYRVFVSYTPVYVLSGELGYRSFNLELDDVDSLDADFDAKGVYASVYLHF</sequence>
<gene>
    <name evidence="2" type="ORF">H4O21_17805</name>
</gene>